<dbReference type="Proteomes" id="UP000317550">
    <property type="component" value="Chromosome"/>
</dbReference>
<dbReference type="AlphaFoldDB" id="A0A516SLX8"/>
<name>A0A516SLX8_9NEIS</name>
<reference evidence="3" key="1">
    <citation type="submission" date="2019-07" db="EMBL/GenBank/DDBJ databases">
        <title>Chitinimonas sp. nov., isolated from Ny-Alesund, arctica soil.</title>
        <authorList>
            <person name="Xu Q."/>
            <person name="Peng F."/>
        </authorList>
    </citation>
    <scope>NUCLEOTIDE SEQUENCE [LARGE SCALE GENOMIC DNA]</scope>
    <source>
        <strain evidence="3">R3-44</strain>
    </source>
</reference>
<proteinExistence type="predicted"/>
<accession>A0A516SLX8</accession>
<organism evidence="2 3">
    <name type="scientific">Chitinimonas arctica</name>
    <dbReference type="NCBI Taxonomy" id="2594795"/>
    <lineage>
        <taxon>Bacteria</taxon>
        <taxon>Pseudomonadati</taxon>
        <taxon>Pseudomonadota</taxon>
        <taxon>Betaproteobacteria</taxon>
        <taxon>Neisseriales</taxon>
        <taxon>Chitinibacteraceae</taxon>
        <taxon>Chitinimonas</taxon>
    </lineage>
</organism>
<keyword evidence="1" id="KW-0812">Transmembrane</keyword>
<evidence type="ECO:0000313" key="3">
    <source>
        <dbReference type="Proteomes" id="UP000317550"/>
    </source>
</evidence>
<dbReference type="EMBL" id="CP041730">
    <property type="protein sequence ID" value="QDQ29156.1"/>
    <property type="molecule type" value="Genomic_DNA"/>
</dbReference>
<evidence type="ECO:0000256" key="1">
    <source>
        <dbReference type="SAM" id="Phobius"/>
    </source>
</evidence>
<protein>
    <submittedName>
        <fullName evidence="2">Uncharacterized protein</fullName>
    </submittedName>
</protein>
<keyword evidence="1" id="KW-1133">Transmembrane helix</keyword>
<keyword evidence="1" id="KW-0472">Membrane</keyword>
<dbReference type="KEGG" id="cari:FNU76_23940"/>
<feature type="transmembrane region" description="Helical" evidence="1">
    <location>
        <begin position="102"/>
        <end position="125"/>
    </location>
</feature>
<evidence type="ECO:0000313" key="2">
    <source>
        <dbReference type="EMBL" id="QDQ29156.1"/>
    </source>
</evidence>
<dbReference type="RefSeq" id="WP_144280528.1">
    <property type="nucleotide sequence ID" value="NZ_CP041730.1"/>
</dbReference>
<sequence>MEVIEIEGNMDQFVAGNVIHENGTVRNAVHLNTERSAGPQVVLDEQNFNKLTKMKTSAPARFALLRLMEHDVTCQDLAQVWGQELVFQQSQFRLTLSRWAPWWVGGLATTWGTLVGACIFGAFLSEPSYRVFWVASIFAISMVMFWRMAATAIPYFISRRLRTIIPRVNQELPEALAEWRDALRKGPNSKV</sequence>
<keyword evidence="3" id="KW-1185">Reference proteome</keyword>
<feature type="transmembrane region" description="Helical" evidence="1">
    <location>
        <begin position="131"/>
        <end position="157"/>
    </location>
</feature>
<gene>
    <name evidence="2" type="ORF">FNU76_23940</name>
</gene>